<evidence type="ECO:0000256" key="2">
    <source>
        <dbReference type="SAM" id="SignalP"/>
    </source>
</evidence>
<protein>
    <recommendedName>
        <fullName evidence="3">DOMON domain-containing protein</fullName>
    </recommendedName>
</protein>
<dbReference type="PANTHER" id="PTHR46902">
    <property type="entry name" value="DOMON DOMAIN-CONTAINING PROTEIN FRRS1L"/>
    <property type="match status" value="1"/>
</dbReference>
<feature type="coiled-coil region" evidence="1">
    <location>
        <begin position="375"/>
        <end position="402"/>
    </location>
</feature>
<dbReference type="PROSITE" id="PS50836">
    <property type="entry name" value="DOMON"/>
    <property type="match status" value="2"/>
</dbReference>
<accession>A0A813T2H8</accession>
<dbReference type="SMART" id="SM00664">
    <property type="entry name" value="DoH"/>
    <property type="match status" value="2"/>
</dbReference>
<keyword evidence="5" id="KW-1185">Reference proteome</keyword>
<feature type="signal peptide" evidence="2">
    <location>
        <begin position="1"/>
        <end position="18"/>
    </location>
</feature>
<dbReference type="PANTHER" id="PTHR46902:SF1">
    <property type="entry name" value="DOMON DOMAIN-CONTAINING PROTEIN FRRS1L"/>
    <property type="match status" value="1"/>
</dbReference>
<dbReference type="EMBL" id="CAJNOC010000816">
    <property type="protein sequence ID" value="CAF0806390.1"/>
    <property type="molecule type" value="Genomic_DNA"/>
</dbReference>
<evidence type="ECO:0000256" key="1">
    <source>
        <dbReference type="SAM" id="Coils"/>
    </source>
</evidence>
<keyword evidence="1" id="KW-0175">Coiled coil</keyword>
<proteinExistence type="predicted"/>
<dbReference type="Pfam" id="PF03351">
    <property type="entry name" value="DOMON"/>
    <property type="match status" value="1"/>
</dbReference>
<dbReference type="Proteomes" id="UP000663879">
    <property type="component" value="Unassembled WGS sequence"/>
</dbReference>
<evidence type="ECO:0000313" key="5">
    <source>
        <dbReference type="Proteomes" id="UP000663879"/>
    </source>
</evidence>
<evidence type="ECO:0000313" key="4">
    <source>
        <dbReference type="EMBL" id="CAF0806390.1"/>
    </source>
</evidence>
<keyword evidence="2" id="KW-0732">Signal</keyword>
<dbReference type="InterPro" id="IPR042789">
    <property type="entry name" value="FRRS1L"/>
</dbReference>
<dbReference type="AlphaFoldDB" id="A0A813T2H8"/>
<dbReference type="GO" id="GO:1900449">
    <property type="term" value="P:regulation of glutamate receptor signaling pathway"/>
    <property type="evidence" value="ECO:0007669"/>
    <property type="project" value="InterPro"/>
</dbReference>
<organism evidence="4 5">
    <name type="scientific">Brachionus calyciflorus</name>
    <dbReference type="NCBI Taxonomy" id="104777"/>
    <lineage>
        <taxon>Eukaryota</taxon>
        <taxon>Metazoa</taxon>
        <taxon>Spiralia</taxon>
        <taxon>Gnathifera</taxon>
        <taxon>Rotifera</taxon>
        <taxon>Eurotatoria</taxon>
        <taxon>Monogononta</taxon>
        <taxon>Pseudotrocha</taxon>
        <taxon>Ploima</taxon>
        <taxon>Brachionidae</taxon>
        <taxon>Brachionus</taxon>
    </lineage>
</organism>
<reference evidence="4" key="1">
    <citation type="submission" date="2021-02" db="EMBL/GenBank/DDBJ databases">
        <authorList>
            <person name="Nowell W R."/>
        </authorList>
    </citation>
    <scope>NUCLEOTIDE SEQUENCE</scope>
    <source>
        <strain evidence="4">Ploen Becks lab</strain>
    </source>
</reference>
<dbReference type="InterPro" id="IPR005018">
    <property type="entry name" value="DOMON_domain"/>
</dbReference>
<feature type="domain" description="DOMON" evidence="3">
    <location>
        <begin position="207"/>
        <end position="330"/>
    </location>
</feature>
<sequence>MFVWKILSLFFISFQVNAQSYKFNNLNLSVDWISTQSTTWFTIVHNKSSNYTDAWIAIGFNTDQLMDGGNGVVCSIINNTPSVEHYYFDGNTPKLMSTQNKDFGLMNTSVMFTGSQIICKFERQNEINVTNYFGTNQNVYILSAMGIGSFKFHGENYGQSAKTFNLQFINNPPETSTTPKSTALKTSPNPTTIKMPDLNNNLHKFSMNITVNWKVQESNTWFSMRFPKPTGFTTGWFALGFNSIQEMSGGNGVVCLISSTNSSNFVVEHHYFDGNTPKPLNASDKIFGVKNAKLKMENSDLIFDFERENSNNISNYVSTNQQVYFLAAYGSGLYKYHGDNREYSLSSYNLNLVNEQEVSTSKPTNTTDGKDTINTDDINRLLQDLTSKLNDLMNQLNDFLNMLDFKKVLDQFNDLFKF</sequence>
<gene>
    <name evidence="4" type="ORF">OXX778_LOCUS6739</name>
</gene>
<dbReference type="OrthoDB" id="10589436at2759"/>
<comment type="caution">
    <text evidence="4">The sequence shown here is derived from an EMBL/GenBank/DDBJ whole genome shotgun (WGS) entry which is preliminary data.</text>
</comment>
<dbReference type="GO" id="GO:0099072">
    <property type="term" value="P:regulation of postsynaptic membrane neurotransmitter receptor levels"/>
    <property type="evidence" value="ECO:0007669"/>
    <property type="project" value="TreeGrafter"/>
</dbReference>
<name>A0A813T2H8_9BILA</name>
<evidence type="ECO:0000259" key="3">
    <source>
        <dbReference type="PROSITE" id="PS50836"/>
    </source>
</evidence>
<feature type="domain" description="DOMON" evidence="3">
    <location>
        <begin position="26"/>
        <end position="146"/>
    </location>
</feature>
<feature type="chain" id="PRO_5032869562" description="DOMON domain-containing protein" evidence="2">
    <location>
        <begin position="19"/>
        <end position="418"/>
    </location>
</feature>